<dbReference type="Pfam" id="PF00612">
    <property type="entry name" value="IQ"/>
    <property type="match status" value="1"/>
</dbReference>
<evidence type="ECO:0000313" key="8">
    <source>
        <dbReference type="Proteomes" id="UP001054837"/>
    </source>
</evidence>
<evidence type="ECO:0000313" key="7">
    <source>
        <dbReference type="EMBL" id="GIY29983.1"/>
    </source>
</evidence>
<accession>A0AAV4S6V1</accession>
<dbReference type="PANTHER" id="PTHR45668">
    <property type="entry name" value="SERINE/THREONINE-PROTEIN PHOSPHATASE 5-RELATED"/>
    <property type="match status" value="1"/>
</dbReference>
<dbReference type="GO" id="GO:0004722">
    <property type="term" value="F:protein serine/threonine phosphatase activity"/>
    <property type="evidence" value="ECO:0007669"/>
    <property type="project" value="UniProtKB-EC"/>
</dbReference>
<dbReference type="GO" id="GO:0046872">
    <property type="term" value="F:metal ion binding"/>
    <property type="evidence" value="ECO:0007669"/>
    <property type="project" value="UniProtKB-KW"/>
</dbReference>
<proteinExistence type="predicted"/>
<dbReference type="Pfam" id="PF08321">
    <property type="entry name" value="PPP5"/>
    <property type="match status" value="1"/>
</dbReference>
<comment type="caution">
    <text evidence="7">The sequence shown here is derived from an EMBL/GenBank/DDBJ whole genome shotgun (WGS) entry which is preliminary data.</text>
</comment>
<evidence type="ECO:0000256" key="2">
    <source>
        <dbReference type="ARBA" id="ARBA00013081"/>
    </source>
</evidence>
<evidence type="ECO:0000259" key="6">
    <source>
        <dbReference type="Pfam" id="PF08321"/>
    </source>
</evidence>
<reference evidence="7 8" key="1">
    <citation type="submission" date="2021-06" db="EMBL/GenBank/DDBJ databases">
        <title>Caerostris darwini draft genome.</title>
        <authorList>
            <person name="Kono N."/>
            <person name="Arakawa K."/>
        </authorList>
    </citation>
    <scope>NUCLEOTIDE SEQUENCE [LARGE SCALE GENOMIC DNA]</scope>
</reference>
<dbReference type="InterPro" id="IPR029052">
    <property type="entry name" value="Metallo-depent_PP-like"/>
</dbReference>
<protein>
    <recommendedName>
        <fullName evidence="2">protein-serine/threonine phosphatase</fullName>
        <ecNumber evidence="2">3.1.3.16</ecNumber>
    </recommendedName>
</protein>
<dbReference type="Gene3D" id="3.60.21.10">
    <property type="match status" value="1"/>
</dbReference>
<dbReference type="Proteomes" id="UP001054837">
    <property type="component" value="Unassembled WGS sequence"/>
</dbReference>
<organism evidence="7 8">
    <name type="scientific">Caerostris darwini</name>
    <dbReference type="NCBI Taxonomy" id="1538125"/>
    <lineage>
        <taxon>Eukaryota</taxon>
        <taxon>Metazoa</taxon>
        <taxon>Ecdysozoa</taxon>
        <taxon>Arthropoda</taxon>
        <taxon>Chelicerata</taxon>
        <taxon>Arachnida</taxon>
        <taxon>Araneae</taxon>
        <taxon>Araneomorphae</taxon>
        <taxon>Entelegynae</taxon>
        <taxon>Araneoidea</taxon>
        <taxon>Araneidae</taxon>
        <taxon>Caerostris</taxon>
    </lineage>
</organism>
<dbReference type="InterPro" id="IPR051134">
    <property type="entry name" value="PPP_phosphatase"/>
</dbReference>
<dbReference type="InterPro" id="IPR013235">
    <property type="entry name" value="PPP_dom"/>
</dbReference>
<evidence type="ECO:0000256" key="3">
    <source>
        <dbReference type="ARBA" id="ARBA00022723"/>
    </source>
</evidence>
<feature type="domain" description="PPP" evidence="6">
    <location>
        <begin position="102"/>
        <end position="178"/>
    </location>
</feature>
<dbReference type="AlphaFoldDB" id="A0AAV4S6V1"/>
<dbReference type="SUPFAM" id="SSF56300">
    <property type="entry name" value="Metallo-dependent phosphatases"/>
    <property type="match status" value="1"/>
</dbReference>
<dbReference type="PROSITE" id="PS50096">
    <property type="entry name" value="IQ"/>
    <property type="match status" value="1"/>
</dbReference>
<evidence type="ECO:0000256" key="4">
    <source>
        <dbReference type="ARBA" id="ARBA00022801"/>
    </source>
</evidence>
<sequence>MGCAGSTLTNERGAGKKVRVMSATERTFKAAILIQNWYRRYLAREEVRRRCSWTIFTSLEYAGEQDQTKLYNFFTDLILHLIKFNPEVAATIAFPNPSAFAENSIRFSQTAEDRLMKVTDPKTARLEPEYKGLRIKLPLTGETVVKLIDYFKRGKLLHARYVLTIIHEARRILKYKPNINYASSVHTDHITICGDLHGKIEDLLTVFYKVKIIMLDLQ</sequence>
<keyword evidence="8" id="KW-1185">Reference proteome</keyword>
<dbReference type="SMART" id="SM00015">
    <property type="entry name" value="IQ"/>
    <property type="match status" value="1"/>
</dbReference>
<keyword evidence="4" id="KW-0378">Hydrolase</keyword>
<dbReference type="EMBL" id="BPLQ01007422">
    <property type="protein sequence ID" value="GIY29983.1"/>
    <property type="molecule type" value="Genomic_DNA"/>
</dbReference>
<keyword evidence="3" id="KW-0479">Metal-binding</keyword>
<dbReference type="CDD" id="cd23767">
    <property type="entry name" value="IQCD"/>
    <property type="match status" value="1"/>
</dbReference>
<comment type="cofactor">
    <cofactor evidence="1">
        <name>Mn(2+)</name>
        <dbReference type="ChEBI" id="CHEBI:29035"/>
    </cofactor>
</comment>
<dbReference type="PANTHER" id="PTHR45668:SF3">
    <property type="entry name" value="SERINE_THREONINE-PROTEIN PHOSPHATASE RDGC"/>
    <property type="match status" value="1"/>
</dbReference>
<dbReference type="InterPro" id="IPR000048">
    <property type="entry name" value="IQ_motif_EF-hand-BS"/>
</dbReference>
<dbReference type="EC" id="3.1.3.16" evidence="2"/>
<evidence type="ECO:0000256" key="1">
    <source>
        <dbReference type="ARBA" id="ARBA00001936"/>
    </source>
</evidence>
<name>A0AAV4S6V1_9ARAC</name>
<keyword evidence="5" id="KW-0464">Manganese</keyword>
<gene>
    <name evidence="7" type="ORF">CDAR_106463</name>
</gene>
<evidence type="ECO:0000256" key="5">
    <source>
        <dbReference type="ARBA" id="ARBA00023211"/>
    </source>
</evidence>